<dbReference type="AlphaFoldDB" id="A0A4R9LPN5"/>
<dbReference type="SUPFAM" id="SSF69864">
    <property type="entry name" value="Argininosuccinate synthetase, C-terminal domain"/>
    <property type="match status" value="1"/>
</dbReference>
<dbReference type="CDD" id="cd01999">
    <property type="entry name" value="ASS"/>
    <property type="match status" value="1"/>
</dbReference>
<feature type="binding site" evidence="9">
    <location>
        <position position="131"/>
    </location>
    <ligand>
        <name>L-citrulline</name>
        <dbReference type="ChEBI" id="CHEBI:57743"/>
    </ligand>
</feature>
<dbReference type="Proteomes" id="UP000298264">
    <property type="component" value="Unassembled WGS sequence"/>
</dbReference>
<dbReference type="InterPro" id="IPR024074">
    <property type="entry name" value="AS_cat/multimer_dom_body"/>
</dbReference>
<feature type="binding site" evidence="9">
    <location>
        <position position="121"/>
    </location>
    <ligand>
        <name>ATP</name>
        <dbReference type="ChEBI" id="CHEBI:30616"/>
    </ligand>
</feature>
<dbReference type="InterPro" id="IPR018223">
    <property type="entry name" value="Arginosuc_synth_CS"/>
</dbReference>
<keyword evidence="6 9" id="KW-0028">Amino-acid biosynthesis</keyword>
<comment type="pathway">
    <text evidence="1 9">Amino-acid biosynthesis; L-arginine biosynthesis; L-arginine from L-ornithine and carbamoyl phosphate: step 2/3.</text>
</comment>
<dbReference type="PANTHER" id="PTHR11587">
    <property type="entry name" value="ARGININOSUCCINATE SYNTHASE"/>
    <property type="match status" value="1"/>
</dbReference>
<dbReference type="RefSeq" id="WP_135763802.1">
    <property type="nucleotide sequence ID" value="NZ_RQHV01000042.1"/>
</dbReference>
<dbReference type="HAMAP" id="MF_00005">
    <property type="entry name" value="Arg_succ_synth_type1"/>
    <property type="match status" value="1"/>
</dbReference>
<evidence type="ECO:0000256" key="7">
    <source>
        <dbReference type="ARBA" id="ARBA00022741"/>
    </source>
</evidence>
<feature type="binding site" evidence="9">
    <location>
        <position position="128"/>
    </location>
    <ligand>
        <name>L-aspartate</name>
        <dbReference type="ChEBI" id="CHEBI:29991"/>
    </ligand>
</feature>
<evidence type="ECO:0000313" key="13">
    <source>
        <dbReference type="Proteomes" id="UP000298264"/>
    </source>
</evidence>
<comment type="catalytic activity">
    <reaction evidence="9">
        <text>L-citrulline + L-aspartate + ATP = 2-(N(omega)-L-arginino)succinate + AMP + diphosphate + H(+)</text>
        <dbReference type="Rhea" id="RHEA:10932"/>
        <dbReference type="ChEBI" id="CHEBI:15378"/>
        <dbReference type="ChEBI" id="CHEBI:29991"/>
        <dbReference type="ChEBI" id="CHEBI:30616"/>
        <dbReference type="ChEBI" id="CHEBI:33019"/>
        <dbReference type="ChEBI" id="CHEBI:57472"/>
        <dbReference type="ChEBI" id="CHEBI:57743"/>
        <dbReference type="ChEBI" id="CHEBI:456215"/>
        <dbReference type="EC" id="6.3.4.5"/>
    </reaction>
</comment>
<dbReference type="EMBL" id="RQHV01000042">
    <property type="protein sequence ID" value="TGN11045.1"/>
    <property type="molecule type" value="Genomic_DNA"/>
</dbReference>
<dbReference type="SUPFAM" id="SSF52402">
    <property type="entry name" value="Adenine nucleotide alpha hydrolases-like"/>
    <property type="match status" value="1"/>
</dbReference>
<feature type="binding site" evidence="9">
    <location>
        <position position="265"/>
    </location>
    <ligand>
        <name>L-citrulline</name>
        <dbReference type="ChEBI" id="CHEBI:57743"/>
    </ligand>
</feature>
<feature type="binding site" evidence="9">
    <location>
        <position position="91"/>
    </location>
    <ligand>
        <name>L-citrulline</name>
        <dbReference type="ChEBI" id="CHEBI:57743"/>
    </ligand>
</feature>
<keyword evidence="9" id="KW-0963">Cytoplasm</keyword>
<feature type="domain" description="Arginosuccinate synthase-like N-terminal" evidence="10">
    <location>
        <begin position="9"/>
        <end position="170"/>
    </location>
</feature>
<accession>A0A4R9LPN5</accession>
<keyword evidence="8 9" id="KW-0067">ATP-binding</keyword>
<dbReference type="InterPro" id="IPR014729">
    <property type="entry name" value="Rossmann-like_a/b/a_fold"/>
</dbReference>
<dbReference type="UniPathway" id="UPA00068">
    <property type="reaction ID" value="UER00113"/>
</dbReference>
<proteinExistence type="inferred from homology"/>
<feature type="binding site" evidence="9">
    <location>
        <position position="123"/>
    </location>
    <ligand>
        <name>L-aspartate</name>
        <dbReference type="ChEBI" id="CHEBI:29991"/>
    </ligand>
</feature>
<dbReference type="NCBIfam" id="TIGR00032">
    <property type="entry name" value="argG"/>
    <property type="match status" value="1"/>
</dbReference>
<evidence type="ECO:0000256" key="8">
    <source>
        <dbReference type="ARBA" id="ARBA00022840"/>
    </source>
</evidence>
<evidence type="ECO:0000259" key="10">
    <source>
        <dbReference type="Pfam" id="PF00764"/>
    </source>
</evidence>
<feature type="binding site" evidence="9">
    <location>
        <position position="277"/>
    </location>
    <ligand>
        <name>L-citrulline</name>
        <dbReference type="ChEBI" id="CHEBI:57743"/>
    </ligand>
</feature>
<reference evidence="12" key="1">
    <citation type="journal article" date="2019" name="PLoS Negl. Trop. Dis.">
        <title>Revisiting the worldwide diversity of Leptospira species in the environment.</title>
        <authorList>
            <person name="Vincent A.T."/>
            <person name="Schiettekatte O."/>
            <person name="Bourhy P."/>
            <person name="Veyrier F.J."/>
            <person name="Picardeau M."/>
        </authorList>
    </citation>
    <scope>NUCLEOTIDE SEQUENCE [LARGE SCALE GENOMIC DNA]</scope>
    <source>
        <strain evidence="12">201400974</strain>
    </source>
</reference>
<dbReference type="EC" id="6.3.4.5" evidence="3 9"/>
<protein>
    <recommendedName>
        <fullName evidence="3 9">Argininosuccinate synthase</fullName>
        <ecNumber evidence="3 9">6.3.4.5</ecNumber>
    </recommendedName>
    <alternativeName>
        <fullName evidence="9">Citrulline--aspartate ligase</fullName>
    </alternativeName>
</protein>
<keyword evidence="13" id="KW-1185">Reference proteome</keyword>
<organism evidence="12 13">
    <name type="scientific">Leptospira ilyithenensis</name>
    <dbReference type="NCBI Taxonomy" id="2484901"/>
    <lineage>
        <taxon>Bacteria</taxon>
        <taxon>Pseudomonadati</taxon>
        <taxon>Spirochaetota</taxon>
        <taxon>Spirochaetia</taxon>
        <taxon>Leptospirales</taxon>
        <taxon>Leptospiraceae</taxon>
        <taxon>Leptospira</taxon>
    </lineage>
</organism>
<evidence type="ECO:0000256" key="5">
    <source>
        <dbReference type="ARBA" id="ARBA00022598"/>
    </source>
</evidence>
<keyword evidence="5 9" id="KW-0436">Ligase</keyword>
<comment type="subunit">
    <text evidence="2 9">Homotetramer.</text>
</comment>
<dbReference type="Pfam" id="PF20979">
    <property type="entry name" value="Arginosuc_syn_C"/>
    <property type="match status" value="1"/>
</dbReference>
<comment type="caution">
    <text evidence="12">The sequence shown here is derived from an EMBL/GenBank/DDBJ whole genome shotgun (WGS) entry which is preliminary data.</text>
</comment>
<comment type="subcellular location">
    <subcellularLocation>
        <location evidence="9">Cytoplasm</location>
    </subcellularLocation>
</comment>
<dbReference type="PROSITE" id="PS00565">
    <property type="entry name" value="ARGININOSUCCIN_SYN_2"/>
    <property type="match status" value="1"/>
</dbReference>
<dbReference type="PANTHER" id="PTHR11587:SF2">
    <property type="entry name" value="ARGININOSUCCINATE SYNTHASE"/>
    <property type="match status" value="1"/>
</dbReference>
<evidence type="ECO:0000313" key="12">
    <source>
        <dbReference type="EMBL" id="TGN11045.1"/>
    </source>
</evidence>
<dbReference type="GO" id="GO:0000053">
    <property type="term" value="P:argininosuccinate metabolic process"/>
    <property type="evidence" value="ECO:0007669"/>
    <property type="project" value="TreeGrafter"/>
</dbReference>
<dbReference type="InterPro" id="IPR048267">
    <property type="entry name" value="Arginosuc_syn_N"/>
</dbReference>
<gene>
    <name evidence="9" type="primary">argG</name>
    <name evidence="12" type="ORF">EHS11_07720</name>
</gene>
<evidence type="ECO:0000256" key="9">
    <source>
        <dbReference type="HAMAP-Rule" id="MF_00005"/>
    </source>
</evidence>
<dbReference type="GO" id="GO:0006526">
    <property type="term" value="P:L-arginine biosynthetic process"/>
    <property type="evidence" value="ECO:0007669"/>
    <property type="project" value="UniProtKB-UniRule"/>
</dbReference>
<dbReference type="GO" id="GO:0004055">
    <property type="term" value="F:argininosuccinate synthase activity"/>
    <property type="evidence" value="ECO:0007669"/>
    <property type="project" value="UniProtKB-UniRule"/>
</dbReference>
<dbReference type="FunFam" id="3.40.50.620:FF:000019">
    <property type="entry name" value="Argininosuccinate synthase"/>
    <property type="match status" value="1"/>
</dbReference>
<dbReference type="Gene3D" id="3.90.1260.10">
    <property type="entry name" value="Argininosuccinate synthetase, chain A, domain 2"/>
    <property type="match status" value="1"/>
</dbReference>
<sequence>MKEKVSPKKIVLAYSGGLDTSVILAWLKDTYGCEVIAFCADVGQKEELTGLEEKGKSTGASKVYIQDLRLEFARDFIYPAIRGSAIYEMRYLLGTSLARPLIAKAMAEVAEKEGADAFAHGATGKGNDQVRFELTFKALSPNLQIIAPWRTWEFGGRADLIEYAKKKGIPVPVTAAKPYSMDRNLMHISFEGGILEDPYNEPKEDMFVLSVSPEKAPDKPTYIELGFEKGDCVSIDGKKLNPLEVLETLNDLGGKNGIGRVDIVENRLVGIKSRGVYETPGGTILHIAHRDLESITLDRDTQHKKDELSQEFARYIYNGQWYSNQMNALRAYIDYTQQFVAGTVKVKLYKGNCTVVGRKSDKSLYNAGLSTFEKEELYNQYDAEGFINLYGLPMKEWARVRKS</sequence>
<feature type="binding site" evidence="9">
    <location>
        <position position="127"/>
    </location>
    <ligand>
        <name>L-aspartate</name>
        <dbReference type="ChEBI" id="CHEBI:29991"/>
    </ligand>
</feature>
<feature type="binding site" evidence="9">
    <location>
        <position position="189"/>
    </location>
    <ligand>
        <name>L-citrulline</name>
        <dbReference type="ChEBI" id="CHEBI:57743"/>
    </ligand>
</feature>
<dbReference type="OrthoDB" id="9801641at2"/>
<evidence type="ECO:0000256" key="1">
    <source>
        <dbReference type="ARBA" id="ARBA00004967"/>
    </source>
</evidence>
<evidence type="ECO:0000256" key="2">
    <source>
        <dbReference type="ARBA" id="ARBA00011881"/>
    </source>
</evidence>
<dbReference type="Gene3D" id="3.40.50.620">
    <property type="entry name" value="HUPs"/>
    <property type="match status" value="1"/>
</dbReference>
<name>A0A4R9LPN5_9LEPT</name>
<dbReference type="GO" id="GO:0000050">
    <property type="term" value="P:urea cycle"/>
    <property type="evidence" value="ECO:0007669"/>
    <property type="project" value="TreeGrafter"/>
</dbReference>
<feature type="binding site" evidence="9">
    <location>
        <position position="40"/>
    </location>
    <ligand>
        <name>ATP</name>
        <dbReference type="ChEBI" id="CHEBI:30616"/>
    </ligand>
</feature>
<dbReference type="InterPro" id="IPR023434">
    <property type="entry name" value="Arginosuc_synth_type_1_subfam"/>
</dbReference>
<dbReference type="Pfam" id="PF00764">
    <property type="entry name" value="Arginosuc_synth"/>
    <property type="match status" value="1"/>
</dbReference>
<dbReference type="FunFam" id="3.90.1260.10:FF:000007">
    <property type="entry name" value="Argininosuccinate synthase"/>
    <property type="match status" value="1"/>
</dbReference>
<feature type="binding site" evidence="9">
    <location>
        <position position="127"/>
    </location>
    <ligand>
        <name>L-citrulline</name>
        <dbReference type="ChEBI" id="CHEBI:57743"/>
    </ligand>
</feature>
<dbReference type="GO" id="GO:0005737">
    <property type="term" value="C:cytoplasm"/>
    <property type="evidence" value="ECO:0007669"/>
    <property type="project" value="UniProtKB-SubCell"/>
</dbReference>
<feature type="binding site" evidence="9">
    <location>
        <begin position="13"/>
        <end position="21"/>
    </location>
    <ligand>
        <name>ATP</name>
        <dbReference type="ChEBI" id="CHEBI:30616"/>
    </ligand>
</feature>
<dbReference type="InterPro" id="IPR001518">
    <property type="entry name" value="Arginosuc_synth"/>
</dbReference>
<dbReference type="GO" id="GO:0005524">
    <property type="term" value="F:ATP binding"/>
    <property type="evidence" value="ECO:0007669"/>
    <property type="project" value="UniProtKB-UniRule"/>
</dbReference>
<evidence type="ECO:0000259" key="11">
    <source>
        <dbReference type="Pfam" id="PF20979"/>
    </source>
</evidence>
<keyword evidence="7 9" id="KW-0547">Nucleotide-binding</keyword>
<dbReference type="InterPro" id="IPR048268">
    <property type="entry name" value="Arginosuc_syn_C"/>
</dbReference>
<keyword evidence="4 9" id="KW-0055">Arginine biosynthesis</keyword>
<evidence type="ECO:0000256" key="4">
    <source>
        <dbReference type="ARBA" id="ARBA00022571"/>
    </source>
</evidence>
<dbReference type="Gene3D" id="1.20.5.470">
    <property type="entry name" value="Single helix bin"/>
    <property type="match status" value="1"/>
</dbReference>
<dbReference type="PROSITE" id="PS00564">
    <property type="entry name" value="ARGININOSUCCIN_SYN_1"/>
    <property type="match status" value="1"/>
</dbReference>
<dbReference type="NCBIfam" id="NF001770">
    <property type="entry name" value="PRK00509.1"/>
    <property type="match status" value="1"/>
</dbReference>
<comment type="similarity">
    <text evidence="9">Belongs to the argininosuccinate synthase family. Type 1 subfamily.</text>
</comment>
<feature type="domain" description="Arginosuccinate synthase C-terminal" evidence="11">
    <location>
        <begin position="179"/>
        <end position="396"/>
    </location>
</feature>
<feature type="binding site" evidence="9">
    <location>
        <position position="96"/>
    </location>
    <ligand>
        <name>L-citrulline</name>
        <dbReference type="ChEBI" id="CHEBI:57743"/>
    </ligand>
</feature>
<feature type="binding site" evidence="9">
    <location>
        <position position="180"/>
    </location>
    <ligand>
        <name>L-citrulline</name>
        <dbReference type="ChEBI" id="CHEBI:57743"/>
    </ligand>
</feature>
<evidence type="ECO:0000256" key="6">
    <source>
        <dbReference type="ARBA" id="ARBA00022605"/>
    </source>
</evidence>
<evidence type="ECO:0000256" key="3">
    <source>
        <dbReference type="ARBA" id="ARBA00012286"/>
    </source>
</evidence>